<accession>A0A8S3DU44</accession>
<feature type="compositionally biased region" description="Low complexity" evidence="1">
    <location>
        <begin position="217"/>
        <end position="230"/>
    </location>
</feature>
<feature type="region of interest" description="Disordered" evidence="1">
    <location>
        <begin position="66"/>
        <end position="257"/>
    </location>
</feature>
<dbReference type="GO" id="GO:0005634">
    <property type="term" value="C:nucleus"/>
    <property type="evidence" value="ECO:0007669"/>
    <property type="project" value="TreeGrafter"/>
</dbReference>
<dbReference type="Proteomes" id="UP000681967">
    <property type="component" value="Unassembled WGS sequence"/>
</dbReference>
<gene>
    <name evidence="2" type="ORF">BYL167_LOCUS57498</name>
    <name evidence="3" type="ORF">GIL414_LOCUS66575</name>
</gene>
<feature type="compositionally biased region" description="Low complexity" evidence="1">
    <location>
        <begin position="94"/>
        <end position="103"/>
    </location>
</feature>
<evidence type="ECO:0000313" key="4">
    <source>
        <dbReference type="Proteomes" id="UP000681967"/>
    </source>
</evidence>
<evidence type="ECO:0000313" key="2">
    <source>
        <dbReference type="EMBL" id="CAF5046108.1"/>
    </source>
</evidence>
<dbReference type="EMBL" id="CAJOBJ010315294">
    <property type="protein sequence ID" value="CAF5168775.1"/>
    <property type="molecule type" value="Genomic_DNA"/>
</dbReference>
<dbReference type="InterPro" id="IPR040010">
    <property type="entry name" value="ZN608/ZN609"/>
</dbReference>
<organism evidence="2 4">
    <name type="scientific">Rotaria magnacalcarata</name>
    <dbReference type="NCBI Taxonomy" id="392030"/>
    <lineage>
        <taxon>Eukaryota</taxon>
        <taxon>Metazoa</taxon>
        <taxon>Spiralia</taxon>
        <taxon>Gnathifera</taxon>
        <taxon>Rotifera</taxon>
        <taxon>Eurotatoria</taxon>
        <taxon>Bdelloidea</taxon>
        <taxon>Philodinida</taxon>
        <taxon>Philodinidae</taxon>
        <taxon>Rotaria</taxon>
    </lineage>
</organism>
<dbReference type="PANTHER" id="PTHR21564:SF5">
    <property type="entry name" value="SCRIBBLER, ISOFORM J"/>
    <property type="match status" value="1"/>
</dbReference>
<feature type="non-terminal residue" evidence="2">
    <location>
        <position position="1"/>
    </location>
</feature>
<feature type="compositionally biased region" description="Low complexity" evidence="1">
    <location>
        <begin position="130"/>
        <end position="150"/>
    </location>
</feature>
<name>A0A8S3DU44_9BILA</name>
<feature type="compositionally biased region" description="Basic residues" evidence="1">
    <location>
        <begin position="76"/>
        <end position="87"/>
    </location>
</feature>
<dbReference type="Proteomes" id="UP000681720">
    <property type="component" value="Unassembled WGS sequence"/>
</dbReference>
<evidence type="ECO:0000313" key="3">
    <source>
        <dbReference type="EMBL" id="CAF5168775.1"/>
    </source>
</evidence>
<dbReference type="GO" id="GO:0006357">
    <property type="term" value="P:regulation of transcription by RNA polymerase II"/>
    <property type="evidence" value="ECO:0007669"/>
    <property type="project" value="TreeGrafter"/>
</dbReference>
<protein>
    <submittedName>
        <fullName evidence="2">Uncharacterized protein</fullName>
    </submittedName>
</protein>
<feature type="compositionally biased region" description="Polar residues" evidence="1">
    <location>
        <begin position="104"/>
        <end position="113"/>
    </location>
</feature>
<dbReference type="PANTHER" id="PTHR21564">
    <property type="entry name" value="BRAKELESS PROTEIN"/>
    <property type="match status" value="1"/>
</dbReference>
<evidence type="ECO:0000256" key="1">
    <source>
        <dbReference type="SAM" id="MobiDB-lite"/>
    </source>
</evidence>
<reference evidence="2" key="1">
    <citation type="submission" date="2021-02" db="EMBL/GenBank/DDBJ databases">
        <authorList>
            <person name="Nowell W R."/>
        </authorList>
    </citation>
    <scope>NUCLEOTIDE SEQUENCE</scope>
</reference>
<comment type="caution">
    <text evidence="2">The sequence shown here is derived from an EMBL/GenBank/DDBJ whole genome shotgun (WGS) entry which is preliminary data.</text>
</comment>
<feature type="region of interest" description="Disordered" evidence="1">
    <location>
        <begin position="1"/>
        <end position="21"/>
    </location>
</feature>
<proteinExistence type="predicted"/>
<feature type="compositionally biased region" description="Polar residues" evidence="1">
    <location>
        <begin position="1"/>
        <end position="18"/>
    </location>
</feature>
<dbReference type="EMBL" id="CAJOBH010225016">
    <property type="protein sequence ID" value="CAF5046108.1"/>
    <property type="molecule type" value="Genomic_DNA"/>
</dbReference>
<sequence>MDTKTVDQSSVTDESSFGSCEPGTSVVLQGIVWNETDKGVLVVNITWRGKTYVGALLNTTEQNWAPPRYKTDVRPSKHNRHNHHHNHNRDYLLSSTSSSSHSSVHLQANNDILTNEPAERILRNGKRRGTYTTVTPTPTATNSTSTKSNSFKIPEAPPTKTDEILNTEKLTDNTSGAPSSSSTSVNDEDDTNSISGEKTPVRNGVDDETGDNCSSRSVSPTTSGASTTSSSPPPSIQEKSILPSTTNNVEQQQQQQQ</sequence>
<dbReference type="AlphaFoldDB" id="A0A8S3DU44"/>